<dbReference type="InterPro" id="IPR012912">
    <property type="entry name" value="Plasmid_pRiA4b_Orf3-like"/>
</dbReference>
<dbReference type="InterPro" id="IPR024047">
    <property type="entry name" value="MM3350-like_sf"/>
</dbReference>
<dbReference type="RefSeq" id="WP_169531937.1">
    <property type="nucleotide sequence ID" value="NZ_JABBGH010000002.1"/>
</dbReference>
<dbReference type="PANTHER" id="PTHR41878">
    <property type="entry name" value="LEXA REPRESSOR-RELATED"/>
    <property type="match status" value="1"/>
</dbReference>
<comment type="caution">
    <text evidence="3">The sequence shown here is derived from an EMBL/GenBank/DDBJ whole genome shotgun (WGS) entry which is preliminary data.</text>
</comment>
<dbReference type="Proteomes" id="UP000559626">
    <property type="component" value="Unassembled WGS sequence"/>
</dbReference>
<evidence type="ECO:0000256" key="1">
    <source>
        <dbReference type="SAM" id="MobiDB-lite"/>
    </source>
</evidence>
<keyword evidence="4" id="KW-1185">Reference proteome</keyword>
<accession>A0A7Y0AFL6</accession>
<organism evidence="3 4">
    <name type="scientific">Hymenobacter polaris</name>
    <dbReference type="NCBI Taxonomy" id="2682546"/>
    <lineage>
        <taxon>Bacteria</taxon>
        <taxon>Pseudomonadati</taxon>
        <taxon>Bacteroidota</taxon>
        <taxon>Cytophagia</taxon>
        <taxon>Cytophagales</taxon>
        <taxon>Hymenobacteraceae</taxon>
        <taxon>Hymenobacter</taxon>
    </lineage>
</organism>
<feature type="compositionally biased region" description="Low complexity" evidence="1">
    <location>
        <begin position="222"/>
        <end position="236"/>
    </location>
</feature>
<proteinExistence type="predicted"/>
<feature type="domain" description="Plasmid pRiA4b Orf3-like" evidence="2">
    <location>
        <begin position="5"/>
        <end position="182"/>
    </location>
</feature>
<evidence type="ECO:0000259" key="2">
    <source>
        <dbReference type="Pfam" id="PF07929"/>
    </source>
</evidence>
<dbReference type="SUPFAM" id="SSF159941">
    <property type="entry name" value="MM3350-like"/>
    <property type="match status" value="1"/>
</dbReference>
<sequence length="242" mass="27108">MANLLTLKATLRYTKPAVWRRLVLPDTFTFWELHFALQLAFGWGNAHLFEFSTGWGSPSDFLTGTPPAQPGNEQDMPEWWRDPRQVALTEVLRAPKDKVSYVYDMGDHWEHELVVEKTAPLAASAPLPPVRCPDGRRAGPPEDIGGIPGYEMLLDALAEKAAGTRKRMPSHFAGLGKYDPDLPELDLVNEHLAALPDLIAEENAFLEEYRRQLAAQPRPTRQQPTADQLLQLLAAPKKPKKS</sequence>
<gene>
    <name evidence="3" type="ORF">HHL22_13825</name>
</gene>
<protein>
    <submittedName>
        <fullName evidence="3">Plasmid pRiA4b ORF-3 family protein</fullName>
    </submittedName>
</protein>
<feature type="region of interest" description="Disordered" evidence="1">
    <location>
        <begin position="214"/>
        <end position="242"/>
    </location>
</feature>
<dbReference type="Pfam" id="PF07929">
    <property type="entry name" value="PRiA4_ORF3"/>
    <property type="match status" value="1"/>
</dbReference>
<dbReference type="Gene3D" id="3.10.290.30">
    <property type="entry name" value="MM3350-like"/>
    <property type="match status" value="1"/>
</dbReference>
<dbReference type="AlphaFoldDB" id="A0A7Y0AFL6"/>
<evidence type="ECO:0000313" key="3">
    <source>
        <dbReference type="EMBL" id="NML66287.1"/>
    </source>
</evidence>
<reference evidence="3 4" key="1">
    <citation type="submission" date="2020-04" db="EMBL/GenBank/DDBJ databases">
        <title>Hymenobacter polaris sp. nov., isolated from Arctic soil.</title>
        <authorList>
            <person name="Dahal R.H."/>
        </authorList>
    </citation>
    <scope>NUCLEOTIDE SEQUENCE [LARGE SCALE GENOMIC DNA]</scope>
    <source>
        <strain evidence="3 4">RP-2-7</strain>
    </source>
</reference>
<dbReference type="EMBL" id="JABBGH010000002">
    <property type="protein sequence ID" value="NML66287.1"/>
    <property type="molecule type" value="Genomic_DNA"/>
</dbReference>
<dbReference type="PANTHER" id="PTHR41878:SF1">
    <property type="entry name" value="TNPR PROTEIN"/>
    <property type="match status" value="1"/>
</dbReference>
<name>A0A7Y0AFL6_9BACT</name>
<evidence type="ECO:0000313" key="4">
    <source>
        <dbReference type="Proteomes" id="UP000559626"/>
    </source>
</evidence>